<gene>
    <name evidence="1" type="ORF">E2C01_087614</name>
</gene>
<sequence>MKGRMIQGKYEIFLQKYNKGVNKYISIYRVKKSIHALYSARCIKLKMQKIKLGRNSKNKEIKITGSSIMMQEMNILELEERKKESLRKMWFEKAKMNSSFSTNL</sequence>
<evidence type="ECO:0000313" key="2">
    <source>
        <dbReference type="Proteomes" id="UP000324222"/>
    </source>
</evidence>
<name>A0A5B7J3U9_PORTR</name>
<comment type="caution">
    <text evidence="1">The sequence shown here is derived from an EMBL/GenBank/DDBJ whole genome shotgun (WGS) entry which is preliminary data.</text>
</comment>
<organism evidence="1 2">
    <name type="scientific">Portunus trituberculatus</name>
    <name type="common">Swimming crab</name>
    <name type="synonym">Neptunus trituberculatus</name>
    <dbReference type="NCBI Taxonomy" id="210409"/>
    <lineage>
        <taxon>Eukaryota</taxon>
        <taxon>Metazoa</taxon>
        <taxon>Ecdysozoa</taxon>
        <taxon>Arthropoda</taxon>
        <taxon>Crustacea</taxon>
        <taxon>Multicrustacea</taxon>
        <taxon>Malacostraca</taxon>
        <taxon>Eumalacostraca</taxon>
        <taxon>Eucarida</taxon>
        <taxon>Decapoda</taxon>
        <taxon>Pleocyemata</taxon>
        <taxon>Brachyura</taxon>
        <taxon>Eubrachyura</taxon>
        <taxon>Portunoidea</taxon>
        <taxon>Portunidae</taxon>
        <taxon>Portuninae</taxon>
        <taxon>Portunus</taxon>
    </lineage>
</organism>
<protein>
    <submittedName>
        <fullName evidence="1">Uncharacterized protein</fullName>
    </submittedName>
</protein>
<evidence type="ECO:0000313" key="1">
    <source>
        <dbReference type="EMBL" id="MPC92521.1"/>
    </source>
</evidence>
<dbReference type="AlphaFoldDB" id="A0A5B7J3U9"/>
<dbReference type="Proteomes" id="UP000324222">
    <property type="component" value="Unassembled WGS sequence"/>
</dbReference>
<proteinExistence type="predicted"/>
<accession>A0A5B7J3U9</accession>
<keyword evidence="2" id="KW-1185">Reference proteome</keyword>
<dbReference type="EMBL" id="VSRR010091563">
    <property type="protein sequence ID" value="MPC92521.1"/>
    <property type="molecule type" value="Genomic_DNA"/>
</dbReference>
<reference evidence="1 2" key="1">
    <citation type="submission" date="2019-05" db="EMBL/GenBank/DDBJ databases">
        <title>Another draft genome of Portunus trituberculatus and its Hox gene families provides insights of decapod evolution.</title>
        <authorList>
            <person name="Jeong J.-H."/>
            <person name="Song I."/>
            <person name="Kim S."/>
            <person name="Choi T."/>
            <person name="Kim D."/>
            <person name="Ryu S."/>
            <person name="Kim W."/>
        </authorList>
    </citation>
    <scope>NUCLEOTIDE SEQUENCE [LARGE SCALE GENOMIC DNA]</scope>
    <source>
        <tissue evidence="1">Muscle</tissue>
    </source>
</reference>